<dbReference type="HOGENOM" id="CLU_065736_0_0_7"/>
<dbReference type="OrthoDB" id="5766050at2"/>
<dbReference type="PANTHER" id="PTHR36852:SF1">
    <property type="entry name" value="PROTEIN GVPL 2"/>
    <property type="match status" value="1"/>
</dbReference>
<dbReference type="InterPro" id="IPR009430">
    <property type="entry name" value="GvpL/GvpF"/>
</dbReference>
<sequence length="268" mass="30764">MTEGLYLYCLVRSGLMPVPLQGIGLDGHNPLQAAPLNDLAAIWSPVALEDFCGPEAEARLQDLTWIGPQVIRHQEVVAALMRHSPVLPVRFGVIFTSRESLENSIQRHYDRIDGFLRYVSGTEEWGVKGFLDWKEAKEKLFARRWLQDSDRLKSLSPGKRYFAEQRQRASVDLELQRWLPEVCQKIWQGLQHLTVEGRERELRRRDAGDTREMVLNWAFLISTGVAADFRAHIREVNNRLADLGLVLEETGPWPPYSFCPALDMESVR</sequence>
<organism evidence="4 5">
    <name type="scientific">Desulfobacca acetoxidans (strain ATCC 700848 / DSM 11109 / ASRB2)</name>
    <dbReference type="NCBI Taxonomy" id="880072"/>
    <lineage>
        <taxon>Bacteria</taxon>
        <taxon>Pseudomonadati</taxon>
        <taxon>Thermodesulfobacteriota</taxon>
        <taxon>Desulfobaccia</taxon>
        <taxon>Desulfobaccales</taxon>
        <taxon>Desulfobaccaceae</taxon>
        <taxon>Desulfobacca</taxon>
    </lineage>
</organism>
<keyword evidence="1" id="KW-0304">Gas vesicle</keyword>
<reference evidence="4 5" key="1">
    <citation type="journal article" date="2011" name="Stand. Genomic Sci.">
        <title>Complete genome sequence of the acetate-degrading sulfate reducer Desulfobacca acetoxidans type strain (ASRB2).</title>
        <authorList>
            <person name="Goker M."/>
            <person name="Teshima H."/>
            <person name="Lapidus A."/>
            <person name="Nolan M."/>
            <person name="Lucas S."/>
            <person name="Hammon N."/>
            <person name="Deshpande S."/>
            <person name="Cheng J.F."/>
            <person name="Tapia R."/>
            <person name="Han C."/>
            <person name="Goodwin L."/>
            <person name="Pitluck S."/>
            <person name="Huntemann M."/>
            <person name="Liolios K."/>
            <person name="Ivanova N."/>
            <person name="Pagani I."/>
            <person name="Mavromatis K."/>
            <person name="Ovchinikova G."/>
            <person name="Pati A."/>
            <person name="Chen A."/>
            <person name="Palaniappan K."/>
            <person name="Land M."/>
            <person name="Hauser L."/>
            <person name="Brambilla E.M."/>
            <person name="Rohde M."/>
            <person name="Spring S."/>
            <person name="Detter J.C."/>
            <person name="Woyke T."/>
            <person name="Bristow J."/>
            <person name="Eisen J.A."/>
            <person name="Markowitz V."/>
            <person name="Hugenholtz P."/>
            <person name="Kyrpides N.C."/>
            <person name="Klenk H.P."/>
        </authorList>
    </citation>
    <scope>NUCLEOTIDE SEQUENCE [LARGE SCALE GENOMIC DNA]</scope>
    <source>
        <strain evidence="5">ATCC 700848 / DSM 11109 / ASRB2</strain>
    </source>
</reference>
<dbReference type="Pfam" id="PF06386">
    <property type="entry name" value="GvpL_GvpF"/>
    <property type="match status" value="1"/>
</dbReference>
<dbReference type="Proteomes" id="UP000000483">
    <property type="component" value="Chromosome"/>
</dbReference>
<gene>
    <name evidence="4" type="ordered locus">Desac_1796</name>
</gene>
<name>F2NI10_DESAR</name>
<dbReference type="KEGG" id="dao:Desac_1796"/>
<dbReference type="GO" id="GO:0031412">
    <property type="term" value="P:gas vesicle organization"/>
    <property type="evidence" value="ECO:0007669"/>
    <property type="project" value="InterPro"/>
</dbReference>
<evidence type="ECO:0000313" key="4">
    <source>
        <dbReference type="EMBL" id="AEB09636.1"/>
    </source>
</evidence>
<dbReference type="EMBL" id="CP002629">
    <property type="protein sequence ID" value="AEB09636.1"/>
    <property type="molecule type" value="Genomic_DNA"/>
</dbReference>
<evidence type="ECO:0000256" key="3">
    <source>
        <dbReference type="ARBA" id="ARBA00035643"/>
    </source>
</evidence>
<dbReference type="AlphaFoldDB" id="F2NI10"/>
<accession>F2NI10</accession>
<comment type="subcellular location">
    <subcellularLocation>
        <location evidence="2">Gas vesicle</location>
    </subcellularLocation>
</comment>
<proteinExistence type="inferred from homology"/>
<reference evidence="5" key="2">
    <citation type="submission" date="2011-03" db="EMBL/GenBank/DDBJ databases">
        <title>The complete genome of Desulfobacca acetoxidans DSM 11109.</title>
        <authorList>
            <consortium name="US DOE Joint Genome Institute (JGI-PGF)"/>
            <person name="Lucas S."/>
            <person name="Copeland A."/>
            <person name="Lapidus A."/>
            <person name="Bruce D."/>
            <person name="Goodwin L."/>
            <person name="Pitluck S."/>
            <person name="Peters L."/>
            <person name="Kyrpides N."/>
            <person name="Mavromatis K."/>
            <person name="Ivanova N."/>
            <person name="Ovchinnikova G."/>
            <person name="Teshima H."/>
            <person name="Detter J.C."/>
            <person name="Han C."/>
            <person name="Land M."/>
            <person name="Hauser L."/>
            <person name="Markowitz V."/>
            <person name="Cheng J.-F."/>
            <person name="Hugenholtz P."/>
            <person name="Woyke T."/>
            <person name="Wu D."/>
            <person name="Spring S."/>
            <person name="Schueler E."/>
            <person name="Brambilla E."/>
            <person name="Klenk H.-P."/>
            <person name="Eisen J.A."/>
        </authorList>
    </citation>
    <scope>NUCLEOTIDE SEQUENCE [LARGE SCALE GENOMIC DNA]</scope>
    <source>
        <strain evidence="5">ATCC 700848 / DSM 11109 / ASRB2</strain>
    </source>
</reference>
<evidence type="ECO:0000256" key="1">
    <source>
        <dbReference type="ARBA" id="ARBA00022987"/>
    </source>
</evidence>
<keyword evidence="5" id="KW-1185">Reference proteome</keyword>
<dbReference type="PANTHER" id="PTHR36852">
    <property type="entry name" value="PROTEIN GVPL 2"/>
    <property type="match status" value="1"/>
</dbReference>
<dbReference type="eggNOG" id="ENOG5032RKP">
    <property type="taxonomic scope" value="Bacteria"/>
</dbReference>
<evidence type="ECO:0000313" key="5">
    <source>
        <dbReference type="Proteomes" id="UP000000483"/>
    </source>
</evidence>
<dbReference type="STRING" id="880072.Desac_1796"/>
<evidence type="ECO:0000256" key="2">
    <source>
        <dbReference type="ARBA" id="ARBA00035108"/>
    </source>
</evidence>
<comment type="similarity">
    <text evidence="3">Belongs to the gas vesicle GvpF/GvpL family.</text>
</comment>
<protein>
    <submittedName>
        <fullName evidence="4">Gas vesicle synthesis GvpLGvpF</fullName>
    </submittedName>
</protein>
<dbReference type="RefSeq" id="WP_013706745.1">
    <property type="nucleotide sequence ID" value="NC_015388.1"/>
</dbReference>
<dbReference type="GO" id="GO:0031411">
    <property type="term" value="C:gas vesicle"/>
    <property type="evidence" value="ECO:0007669"/>
    <property type="project" value="UniProtKB-SubCell"/>
</dbReference>